<dbReference type="AlphaFoldDB" id="A0A1H4KDA1"/>
<gene>
    <name evidence="1" type="ORF">SAMN05192540_0860</name>
</gene>
<reference evidence="1 2" key="1">
    <citation type="submission" date="2016-10" db="EMBL/GenBank/DDBJ databases">
        <authorList>
            <person name="de Groot N.N."/>
        </authorList>
    </citation>
    <scope>NUCLEOTIDE SEQUENCE [LARGE SCALE GENOMIC DNA]</scope>
    <source>
        <strain evidence="1 2">MAR_2009_71</strain>
    </source>
</reference>
<dbReference type="InterPro" id="IPR011322">
    <property type="entry name" value="N-reg_PII-like_a/b"/>
</dbReference>
<name>A0A1H4KDA1_9FLAO</name>
<evidence type="ECO:0000313" key="1">
    <source>
        <dbReference type="EMBL" id="SEB55922.1"/>
    </source>
</evidence>
<dbReference type="OrthoDB" id="8480302at2"/>
<dbReference type="Proteomes" id="UP000183038">
    <property type="component" value="Unassembled WGS sequence"/>
</dbReference>
<protein>
    <submittedName>
        <fullName evidence="1">Putative signal transducing protein</fullName>
    </submittedName>
</protein>
<organism evidence="1 2">
    <name type="scientific">Maribacter dokdonensis</name>
    <dbReference type="NCBI Taxonomy" id="320912"/>
    <lineage>
        <taxon>Bacteria</taxon>
        <taxon>Pseudomonadati</taxon>
        <taxon>Bacteroidota</taxon>
        <taxon>Flavobacteriia</taxon>
        <taxon>Flavobacteriales</taxon>
        <taxon>Flavobacteriaceae</taxon>
        <taxon>Maribacter</taxon>
    </lineage>
</organism>
<accession>A0A1H4KDA1</accession>
<evidence type="ECO:0000313" key="2">
    <source>
        <dbReference type="Proteomes" id="UP000183038"/>
    </source>
</evidence>
<sequence>MENKFYQLASFEYVADVQIVKGKLESEGIPVFLRDENTLNSDPLISNAIGGVKLQVYSKDKERAIAVYNSIRTYALDNNGKPIVCPNCKAQRSEPYYNSKGIFYKLFPFFEKRKYKCLNCNMITNSK</sequence>
<dbReference type="SUPFAM" id="SSF54913">
    <property type="entry name" value="GlnB-like"/>
    <property type="match status" value="1"/>
</dbReference>
<proteinExistence type="predicted"/>
<dbReference type="RefSeq" id="WP_074670371.1">
    <property type="nucleotide sequence ID" value="NZ_FNTB01000001.1"/>
</dbReference>
<dbReference type="EMBL" id="FNTB01000001">
    <property type="protein sequence ID" value="SEB55922.1"/>
    <property type="molecule type" value="Genomic_DNA"/>
</dbReference>